<dbReference type="InterPro" id="IPR016187">
    <property type="entry name" value="CTDL_fold"/>
</dbReference>
<proteinExistence type="predicted"/>
<accession>A0A1I7X7S8</accession>
<dbReference type="InterPro" id="IPR016186">
    <property type="entry name" value="C-type_lectin-like/link_sf"/>
</dbReference>
<evidence type="ECO:0000259" key="2">
    <source>
        <dbReference type="PROSITE" id="PS50041"/>
    </source>
</evidence>
<evidence type="ECO:0000256" key="1">
    <source>
        <dbReference type="ARBA" id="ARBA00023157"/>
    </source>
</evidence>
<keyword evidence="1" id="KW-1015">Disulfide bond</keyword>
<dbReference type="CDD" id="cd00037">
    <property type="entry name" value="CLECT"/>
    <property type="match status" value="1"/>
</dbReference>
<dbReference type="Proteomes" id="UP000095283">
    <property type="component" value="Unplaced"/>
</dbReference>
<dbReference type="WBParaSite" id="Hba_13446">
    <property type="protein sequence ID" value="Hba_13446"/>
    <property type="gene ID" value="Hba_13446"/>
</dbReference>
<feature type="domain" description="C-type lectin" evidence="2">
    <location>
        <begin position="110"/>
        <end position="228"/>
    </location>
</feature>
<protein>
    <submittedName>
        <fullName evidence="4">C-type lectin domain-containing protein</fullName>
    </submittedName>
</protein>
<name>A0A1I7X7S8_HETBA</name>
<dbReference type="InterPro" id="IPR013806">
    <property type="entry name" value="Kringle-like"/>
</dbReference>
<dbReference type="SUPFAM" id="SSF56436">
    <property type="entry name" value="C-type lectin-like"/>
    <property type="match status" value="1"/>
</dbReference>
<dbReference type="InterPro" id="IPR001304">
    <property type="entry name" value="C-type_lectin-like"/>
</dbReference>
<dbReference type="SUPFAM" id="SSF57440">
    <property type="entry name" value="Kringle-like"/>
    <property type="match status" value="1"/>
</dbReference>
<sequence length="303" mass="34126">MKQPFIITIIQSVAALQFRLADRILEVQGRQGLFHPLCSNSMRKEYVKEICTNTDSSFESFAFVSIPSRLTYSIGCVGNSECFAYPSTYCKKGVIISCYRKSCSDGMILVGNVCVDIGLKVFPGYAEAKEACSFRMLSIPREADRNTISQVISGRFGEVFEYAISERMVTKYDTQIYFTSGFRKGSQWVWEDGKQVEFDVGGEGRCLALSQGQWQAVNCDVPGIPLCEAAKECIEWGKYQGKRNRTTSGMKIKNPVIKKSLNIPISGLPCMKWNDPSVLSYGTIVNEQREWDHNYCRITDANR</sequence>
<dbReference type="Gene3D" id="3.10.100.10">
    <property type="entry name" value="Mannose-Binding Protein A, subunit A"/>
    <property type="match status" value="1"/>
</dbReference>
<evidence type="ECO:0000313" key="4">
    <source>
        <dbReference type="WBParaSite" id="Hba_13446"/>
    </source>
</evidence>
<organism evidence="3 4">
    <name type="scientific">Heterorhabditis bacteriophora</name>
    <name type="common">Entomopathogenic nematode worm</name>
    <dbReference type="NCBI Taxonomy" id="37862"/>
    <lineage>
        <taxon>Eukaryota</taxon>
        <taxon>Metazoa</taxon>
        <taxon>Ecdysozoa</taxon>
        <taxon>Nematoda</taxon>
        <taxon>Chromadorea</taxon>
        <taxon>Rhabditida</taxon>
        <taxon>Rhabditina</taxon>
        <taxon>Rhabditomorpha</taxon>
        <taxon>Strongyloidea</taxon>
        <taxon>Heterorhabditidae</taxon>
        <taxon>Heterorhabditis</taxon>
    </lineage>
</organism>
<dbReference type="AlphaFoldDB" id="A0A1I7X7S8"/>
<dbReference type="PROSITE" id="PS50041">
    <property type="entry name" value="C_TYPE_LECTIN_2"/>
    <property type="match status" value="1"/>
</dbReference>
<dbReference type="SMART" id="SM00034">
    <property type="entry name" value="CLECT"/>
    <property type="match status" value="1"/>
</dbReference>
<evidence type="ECO:0000313" key="3">
    <source>
        <dbReference type="Proteomes" id="UP000095283"/>
    </source>
</evidence>
<keyword evidence="3" id="KW-1185">Reference proteome</keyword>
<reference evidence="4" key="1">
    <citation type="submission" date="2016-11" db="UniProtKB">
        <authorList>
            <consortium name="WormBaseParasite"/>
        </authorList>
    </citation>
    <scope>IDENTIFICATION</scope>
</reference>